<dbReference type="PROSITE" id="PS00175">
    <property type="entry name" value="PG_MUTASE"/>
    <property type="match status" value="1"/>
</dbReference>
<dbReference type="InterPro" id="IPR013078">
    <property type="entry name" value="His_Pase_superF_clade-1"/>
</dbReference>
<dbReference type="CDD" id="cd07067">
    <property type="entry name" value="HP_PGM_like"/>
    <property type="match status" value="1"/>
</dbReference>
<evidence type="ECO:0000256" key="3">
    <source>
        <dbReference type="PIRSR" id="PIRSR613078-2"/>
    </source>
</evidence>
<evidence type="ECO:0000256" key="1">
    <source>
        <dbReference type="ARBA" id="ARBA00022801"/>
    </source>
</evidence>
<dbReference type="SUPFAM" id="SSF53254">
    <property type="entry name" value="Phosphoglycerate mutase-like"/>
    <property type="match status" value="1"/>
</dbReference>
<feature type="binding site" evidence="3">
    <location>
        <begin position="7"/>
        <end position="14"/>
    </location>
    <ligand>
        <name>substrate</name>
    </ligand>
</feature>
<keyword evidence="1" id="KW-0378">Hydrolase</keyword>
<organism evidence="4 5">
    <name type="scientific">Salibacterium salarium</name>
    <dbReference type="NCBI Taxonomy" id="284579"/>
    <lineage>
        <taxon>Bacteria</taxon>
        <taxon>Bacillati</taxon>
        <taxon>Bacillota</taxon>
        <taxon>Bacilli</taxon>
        <taxon>Bacillales</taxon>
        <taxon>Bacillaceae</taxon>
    </lineage>
</organism>
<dbReference type="PANTHER" id="PTHR46517">
    <property type="entry name" value="FRUCTOSE-2,6-BISPHOSPHATASE TIGAR"/>
    <property type="match status" value="1"/>
</dbReference>
<dbReference type="InterPro" id="IPR051695">
    <property type="entry name" value="Phosphoglycerate_Mutase"/>
</dbReference>
<dbReference type="GO" id="GO:0043456">
    <property type="term" value="P:regulation of pentose-phosphate shunt"/>
    <property type="evidence" value="ECO:0007669"/>
    <property type="project" value="TreeGrafter"/>
</dbReference>
<dbReference type="RefSeq" id="WP_125556744.1">
    <property type="nucleotide sequence ID" value="NZ_RBVX01000014.1"/>
</dbReference>
<dbReference type="SMART" id="SM00855">
    <property type="entry name" value="PGAM"/>
    <property type="match status" value="1"/>
</dbReference>
<dbReference type="EMBL" id="RBVX01000014">
    <property type="protein sequence ID" value="RSL32530.1"/>
    <property type="molecule type" value="Genomic_DNA"/>
</dbReference>
<feature type="active site" description="Proton donor/acceptor" evidence="2">
    <location>
        <position position="81"/>
    </location>
</feature>
<name>A0A3R9P8B4_9BACI</name>
<feature type="active site" description="Tele-phosphohistidine intermediate" evidence="2">
    <location>
        <position position="8"/>
    </location>
</feature>
<gene>
    <name evidence="4" type="ORF">D7Z54_15370</name>
</gene>
<dbReference type="Proteomes" id="UP000275076">
    <property type="component" value="Unassembled WGS sequence"/>
</dbReference>
<feature type="binding site" evidence="3">
    <location>
        <position position="57"/>
    </location>
    <ligand>
        <name>substrate</name>
    </ligand>
</feature>
<evidence type="ECO:0000313" key="5">
    <source>
        <dbReference type="Proteomes" id="UP000275076"/>
    </source>
</evidence>
<dbReference type="Pfam" id="PF00300">
    <property type="entry name" value="His_Phos_1"/>
    <property type="match status" value="1"/>
</dbReference>
<dbReference type="Gene3D" id="3.40.50.1240">
    <property type="entry name" value="Phosphoglycerate mutase-like"/>
    <property type="match status" value="1"/>
</dbReference>
<accession>A0A3R9P8B4</accession>
<dbReference type="GO" id="GO:0005829">
    <property type="term" value="C:cytosol"/>
    <property type="evidence" value="ECO:0007669"/>
    <property type="project" value="TreeGrafter"/>
</dbReference>
<proteinExistence type="predicted"/>
<dbReference type="GO" id="GO:0004331">
    <property type="term" value="F:fructose-2,6-bisphosphate 2-phosphatase activity"/>
    <property type="evidence" value="ECO:0007669"/>
    <property type="project" value="TreeGrafter"/>
</dbReference>
<reference evidence="4 5" key="1">
    <citation type="submission" date="2018-10" db="EMBL/GenBank/DDBJ databases">
        <title>Draft genome sequence of Bacillus salarius IM0101, isolated from a hypersaline soil in Inner Mongolia, China.</title>
        <authorList>
            <person name="Yamprayoonswat W."/>
            <person name="Boonvisut S."/>
            <person name="Jumpathong W."/>
            <person name="Sittihan S."/>
            <person name="Ruangsuj P."/>
            <person name="Wanthongcharoen S."/>
            <person name="Thongpramul N."/>
            <person name="Pimmason S."/>
            <person name="Yu B."/>
            <person name="Yasawong M."/>
        </authorList>
    </citation>
    <scope>NUCLEOTIDE SEQUENCE [LARGE SCALE GENOMIC DNA]</scope>
    <source>
        <strain evidence="4 5">IM0101</strain>
    </source>
</reference>
<dbReference type="OrthoDB" id="9782128at2"/>
<evidence type="ECO:0000313" key="4">
    <source>
        <dbReference type="EMBL" id="RSL32530.1"/>
    </source>
</evidence>
<dbReference type="AlphaFoldDB" id="A0A3R9P8B4"/>
<dbReference type="GO" id="GO:0045820">
    <property type="term" value="P:negative regulation of glycolytic process"/>
    <property type="evidence" value="ECO:0007669"/>
    <property type="project" value="TreeGrafter"/>
</dbReference>
<keyword evidence="5" id="KW-1185">Reference proteome</keyword>
<comment type="caution">
    <text evidence="4">The sequence shown here is derived from an EMBL/GenBank/DDBJ whole genome shotgun (WGS) entry which is preliminary data.</text>
</comment>
<dbReference type="InterPro" id="IPR029033">
    <property type="entry name" value="His_PPase_superfam"/>
</dbReference>
<dbReference type="InterPro" id="IPR001345">
    <property type="entry name" value="PG/BPGM_mutase_AS"/>
</dbReference>
<dbReference type="PANTHER" id="PTHR46517:SF1">
    <property type="entry name" value="FRUCTOSE-2,6-BISPHOSPHATASE TIGAR"/>
    <property type="match status" value="1"/>
</dbReference>
<sequence length="201" mass="23245">MNIFLIRHGESEGNRMAKLQGCEDFDLSMKGKRQALFLGEYLADIKINYLYSSDLTRANQTAEAVERHQDCNVVQSSDLREINLGPLQGKTREQIYDEFPEVRNKNLLRSGLEGTETDEEITKRCEKLYHLLRGAKEKETIAVVSHGGFLTIFLMYLLAGENWHTLHRPFRIDNTGVSKISWKDEKLVIHYINQSHHLQPE</sequence>
<protein>
    <submittedName>
        <fullName evidence="4">Histidine phosphatase family protein</fullName>
    </submittedName>
</protein>
<evidence type="ECO:0000256" key="2">
    <source>
        <dbReference type="PIRSR" id="PIRSR613078-1"/>
    </source>
</evidence>